<dbReference type="EMBL" id="JBHSMX010000003">
    <property type="protein sequence ID" value="MFC5519455.1"/>
    <property type="molecule type" value="Genomic_DNA"/>
</dbReference>
<evidence type="ECO:0000313" key="5">
    <source>
        <dbReference type="EMBL" id="MFC5519455.1"/>
    </source>
</evidence>
<dbReference type="RefSeq" id="WP_369406093.1">
    <property type="nucleotide sequence ID" value="NZ_JBHSMX010000003.1"/>
</dbReference>
<dbReference type="SUPFAM" id="SSF53706">
    <property type="entry name" value="Formate dehydrogenase/DMSO reductase, domains 1-3"/>
    <property type="match status" value="1"/>
</dbReference>
<proteinExistence type="predicted"/>
<evidence type="ECO:0000256" key="3">
    <source>
        <dbReference type="ARBA" id="ARBA00023014"/>
    </source>
</evidence>
<name>A0ABW0Q3P0_9BURK</name>
<dbReference type="Gene3D" id="2.20.25.90">
    <property type="entry name" value="ADC-like domains"/>
    <property type="match status" value="1"/>
</dbReference>
<evidence type="ECO:0000256" key="1">
    <source>
        <dbReference type="ARBA" id="ARBA00022723"/>
    </source>
</evidence>
<gene>
    <name evidence="5" type="ORF">ACFPP7_00810</name>
</gene>
<keyword evidence="1" id="KW-0479">Metal-binding</keyword>
<dbReference type="Proteomes" id="UP001596084">
    <property type="component" value="Unassembled WGS sequence"/>
</dbReference>
<comment type="caution">
    <text evidence="5">The sequence shown here is derived from an EMBL/GenBank/DDBJ whole genome shotgun (WGS) entry which is preliminary data.</text>
</comment>
<accession>A0ABW0Q3P0</accession>
<sequence length="37" mass="3946">MAETRSTCPYCGVGCGLALARTALRQHETPQPGLCRP</sequence>
<reference evidence="6" key="1">
    <citation type="journal article" date="2019" name="Int. J. Syst. Evol. Microbiol.">
        <title>The Global Catalogue of Microorganisms (GCM) 10K type strain sequencing project: providing services to taxonomists for standard genome sequencing and annotation.</title>
        <authorList>
            <consortium name="The Broad Institute Genomics Platform"/>
            <consortium name="The Broad Institute Genome Sequencing Center for Infectious Disease"/>
            <person name="Wu L."/>
            <person name="Ma J."/>
        </authorList>
    </citation>
    <scope>NUCLEOTIDE SEQUENCE [LARGE SCALE GENOMIC DNA]</scope>
    <source>
        <strain evidence="6">CGMCC 4.7277</strain>
    </source>
</reference>
<evidence type="ECO:0000259" key="4">
    <source>
        <dbReference type="Pfam" id="PF04879"/>
    </source>
</evidence>
<feature type="domain" description="4Fe-4S Mo/W bis-MGD-type" evidence="4">
    <location>
        <begin position="1"/>
        <end position="20"/>
    </location>
</feature>
<dbReference type="InterPro" id="IPR006963">
    <property type="entry name" value="Mopterin_OxRdtase_4Fe-4S_dom"/>
</dbReference>
<protein>
    <recommendedName>
        <fullName evidence="4">4Fe-4S Mo/W bis-MGD-type domain-containing protein</fullName>
    </recommendedName>
</protein>
<keyword evidence="3" id="KW-0411">Iron-sulfur</keyword>
<organism evidence="5 6">
    <name type="scientific">Polaromonas jejuensis</name>
    <dbReference type="NCBI Taxonomy" id="457502"/>
    <lineage>
        <taxon>Bacteria</taxon>
        <taxon>Pseudomonadati</taxon>
        <taxon>Pseudomonadota</taxon>
        <taxon>Betaproteobacteria</taxon>
        <taxon>Burkholderiales</taxon>
        <taxon>Comamonadaceae</taxon>
        <taxon>Polaromonas</taxon>
    </lineage>
</organism>
<evidence type="ECO:0000313" key="6">
    <source>
        <dbReference type="Proteomes" id="UP001596084"/>
    </source>
</evidence>
<evidence type="ECO:0000256" key="2">
    <source>
        <dbReference type="ARBA" id="ARBA00023004"/>
    </source>
</evidence>
<keyword evidence="6" id="KW-1185">Reference proteome</keyword>
<keyword evidence="2" id="KW-0408">Iron</keyword>
<dbReference type="Pfam" id="PF04879">
    <property type="entry name" value="Molybdop_Fe4S4"/>
    <property type="match status" value="1"/>
</dbReference>